<keyword evidence="2" id="KW-0677">Repeat</keyword>
<name>E9H286_DAPPU</name>
<dbReference type="AlphaFoldDB" id="E9H286"/>
<protein>
    <recommendedName>
        <fullName evidence="6">LRRCT domain-containing protein</fullName>
    </recommendedName>
</protein>
<dbReference type="HOGENOM" id="CLU_028059_0_1_1"/>
<evidence type="ECO:0000256" key="3">
    <source>
        <dbReference type="SAM" id="Phobius"/>
    </source>
</evidence>
<dbReference type="PANTHER" id="PTHR24366">
    <property type="entry name" value="IG(IMMUNOGLOBULIN) AND LRR(LEUCINE RICH REPEAT) DOMAINS"/>
    <property type="match status" value="1"/>
</dbReference>
<gene>
    <name evidence="4" type="ORF">DAPPUDRAFT_252213</name>
</gene>
<dbReference type="KEGG" id="dpx:DAPPUDRAFT_252213"/>
<keyword evidence="3" id="KW-0812">Transmembrane</keyword>
<keyword evidence="3" id="KW-0472">Membrane</keyword>
<evidence type="ECO:0008006" key="6">
    <source>
        <dbReference type="Google" id="ProtNLM"/>
    </source>
</evidence>
<dbReference type="OrthoDB" id="6334272at2759"/>
<evidence type="ECO:0000313" key="4">
    <source>
        <dbReference type="EMBL" id="EFX74124.1"/>
    </source>
</evidence>
<proteinExistence type="predicted"/>
<organism evidence="4 5">
    <name type="scientific">Daphnia pulex</name>
    <name type="common">Water flea</name>
    <dbReference type="NCBI Taxonomy" id="6669"/>
    <lineage>
        <taxon>Eukaryota</taxon>
        <taxon>Metazoa</taxon>
        <taxon>Ecdysozoa</taxon>
        <taxon>Arthropoda</taxon>
        <taxon>Crustacea</taxon>
        <taxon>Branchiopoda</taxon>
        <taxon>Diplostraca</taxon>
        <taxon>Cladocera</taxon>
        <taxon>Anomopoda</taxon>
        <taxon>Daphniidae</taxon>
        <taxon>Daphnia</taxon>
    </lineage>
</organism>
<dbReference type="eggNOG" id="KOG0619">
    <property type="taxonomic scope" value="Eukaryota"/>
</dbReference>
<dbReference type="Proteomes" id="UP000000305">
    <property type="component" value="Unassembled WGS sequence"/>
</dbReference>
<dbReference type="STRING" id="6669.E9H286"/>
<keyword evidence="3" id="KW-1133">Transmembrane helix</keyword>
<dbReference type="PROSITE" id="PS51450">
    <property type="entry name" value="LRR"/>
    <property type="match status" value="1"/>
</dbReference>
<dbReference type="Gene3D" id="3.80.10.10">
    <property type="entry name" value="Ribonuclease Inhibitor"/>
    <property type="match status" value="1"/>
</dbReference>
<dbReference type="PANTHER" id="PTHR24366:SF96">
    <property type="entry name" value="LEUCINE RICH REPEAT CONTAINING 53"/>
    <property type="match status" value="1"/>
</dbReference>
<keyword evidence="1" id="KW-0433">Leucine-rich repeat</keyword>
<dbReference type="InParanoid" id="E9H286"/>
<evidence type="ECO:0000256" key="1">
    <source>
        <dbReference type="ARBA" id="ARBA00022614"/>
    </source>
</evidence>
<dbReference type="InterPro" id="IPR001611">
    <property type="entry name" value="Leu-rich_rpt"/>
</dbReference>
<dbReference type="PhylomeDB" id="E9H286"/>
<dbReference type="InterPro" id="IPR032675">
    <property type="entry name" value="LRR_dom_sf"/>
</dbReference>
<reference evidence="4 5" key="1">
    <citation type="journal article" date="2011" name="Science">
        <title>The ecoresponsive genome of Daphnia pulex.</title>
        <authorList>
            <person name="Colbourne J.K."/>
            <person name="Pfrender M.E."/>
            <person name="Gilbert D."/>
            <person name="Thomas W.K."/>
            <person name="Tucker A."/>
            <person name="Oakley T.H."/>
            <person name="Tokishita S."/>
            <person name="Aerts A."/>
            <person name="Arnold G.J."/>
            <person name="Basu M.K."/>
            <person name="Bauer D.J."/>
            <person name="Caceres C.E."/>
            <person name="Carmel L."/>
            <person name="Casola C."/>
            <person name="Choi J.H."/>
            <person name="Detter J.C."/>
            <person name="Dong Q."/>
            <person name="Dusheyko S."/>
            <person name="Eads B.D."/>
            <person name="Frohlich T."/>
            <person name="Geiler-Samerotte K.A."/>
            <person name="Gerlach D."/>
            <person name="Hatcher P."/>
            <person name="Jogdeo S."/>
            <person name="Krijgsveld J."/>
            <person name="Kriventseva E.V."/>
            <person name="Kultz D."/>
            <person name="Laforsch C."/>
            <person name="Lindquist E."/>
            <person name="Lopez J."/>
            <person name="Manak J.R."/>
            <person name="Muller J."/>
            <person name="Pangilinan J."/>
            <person name="Patwardhan R.P."/>
            <person name="Pitluck S."/>
            <person name="Pritham E.J."/>
            <person name="Rechtsteiner A."/>
            <person name="Rho M."/>
            <person name="Rogozin I.B."/>
            <person name="Sakarya O."/>
            <person name="Salamov A."/>
            <person name="Schaack S."/>
            <person name="Shapiro H."/>
            <person name="Shiga Y."/>
            <person name="Skalitzky C."/>
            <person name="Smith Z."/>
            <person name="Souvorov A."/>
            <person name="Sung W."/>
            <person name="Tang Z."/>
            <person name="Tsuchiya D."/>
            <person name="Tu H."/>
            <person name="Vos H."/>
            <person name="Wang M."/>
            <person name="Wolf Y.I."/>
            <person name="Yamagata H."/>
            <person name="Yamada T."/>
            <person name="Ye Y."/>
            <person name="Shaw J.R."/>
            <person name="Andrews J."/>
            <person name="Crease T.J."/>
            <person name="Tang H."/>
            <person name="Lucas S.M."/>
            <person name="Robertson H.M."/>
            <person name="Bork P."/>
            <person name="Koonin E.V."/>
            <person name="Zdobnov E.M."/>
            <person name="Grigoriev I.V."/>
            <person name="Lynch M."/>
            <person name="Boore J.L."/>
        </authorList>
    </citation>
    <scope>NUCLEOTIDE SEQUENCE [LARGE SCALE GENOMIC DNA]</scope>
</reference>
<dbReference type="EMBL" id="GL732585">
    <property type="protein sequence ID" value="EFX74124.1"/>
    <property type="molecule type" value="Genomic_DNA"/>
</dbReference>
<feature type="transmembrane region" description="Helical" evidence="3">
    <location>
        <begin position="145"/>
        <end position="163"/>
    </location>
</feature>
<dbReference type="OMA" id="EVCECEL"/>
<evidence type="ECO:0000256" key="2">
    <source>
        <dbReference type="ARBA" id="ARBA00022737"/>
    </source>
</evidence>
<keyword evidence="5" id="KW-1185">Reference proteome</keyword>
<dbReference type="SUPFAM" id="SSF52058">
    <property type="entry name" value="L domain-like"/>
    <property type="match status" value="1"/>
</dbReference>
<evidence type="ECO:0000313" key="5">
    <source>
        <dbReference type="Proteomes" id="UP000000305"/>
    </source>
</evidence>
<accession>E9H286</accession>
<sequence length="182" mass="20254">MDLSNNRIEDVSELTKNPSYSRVTVLYLANNRIQSISSLEDSDWIKQFSLLSLQGNLLKEIPTDALNNVFHHQDINGVRMLLSNNPWKCDCITITQFQHKQLVKDVSNVTCGPAEGESAGKKVIAVELTSVCSTVGNNAINLMDVLNVILALLTLATIGKLLYDYYAYRKTGQLPWIASKLP</sequence>